<evidence type="ECO:0000313" key="1">
    <source>
        <dbReference type="EMBL" id="KAI8555019.1"/>
    </source>
</evidence>
<sequence>MIRHDQIKKMGRHGTTRLQSARHEHDPITTRFSKWTRHGTTRRHGMTRTRKWTRSDSTRPGPTRKFFDTTRHDPPV</sequence>
<gene>
    <name evidence="1" type="ORF">RHMOL_Rhmol05G0141500</name>
</gene>
<protein>
    <submittedName>
        <fullName evidence="1">Uncharacterized protein</fullName>
    </submittedName>
</protein>
<keyword evidence="2" id="KW-1185">Reference proteome</keyword>
<organism evidence="1 2">
    <name type="scientific">Rhododendron molle</name>
    <name type="common">Chinese azalea</name>
    <name type="synonym">Azalea mollis</name>
    <dbReference type="NCBI Taxonomy" id="49168"/>
    <lineage>
        <taxon>Eukaryota</taxon>
        <taxon>Viridiplantae</taxon>
        <taxon>Streptophyta</taxon>
        <taxon>Embryophyta</taxon>
        <taxon>Tracheophyta</taxon>
        <taxon>Spermatophyta</taxon>
        <taxon>Magnoliopsida</taxon>
        <taxon>eudicotyledons</taxon>
        <taxon>Gunneridae</taxon>
        <taxon>Pentapetalae</taxon>
        <taxon>asterids</taxon>
        <taxon>Ericales</taxon>
        <taxon>Ericaceae</taxon>
        <taxon>Ericoideae</taxon>
        <taxon>Rhodoreae</taxon>
        <taxon>Rhododendron</taxon>
    </lineage>
</organism>
<accession>A0ACC0NQ54</accession>
<name>A0ACC0NQ54_RHOML</name>
<reference evidence="1" key="1">
    <citation type="submission" date="2022-02" db="EMBL/GenBank/DDBJ databases">
        <title>Plant Genome Project.</title>
        <authorList>
            <person name="Zhang R.-G."/>
        </authorList>
    </citation>
    <scope>NUCLEOTIDE SEQUENCE</scope>
    <source>
        <strain evidence="1">AT1</strain>
    </source>
</reference>
<dbReference type="Proteomes" id="UP001062846">
    <property type="component" value="Chromosome 5"/>
</dbReference>
<evidence type="ECO:0000313" key="2">
    <source>
        <dbReference type="Proteomes" id="UP001062846"/>
    </source>
</evidence>
<proteinExistence type="predicted"/>
<dbReference type="EMBL" id="CM046392">
    <property type="protein sequence ID" value="KAI8555019.1"/>
    <property type="molecule type" value="Genomic_DNA"/>
</dbReference>
<comment type="caution">
    <text evidence="1">The sequence shown here is derived from an EMBL/GenBank/DDBJ whole genome shotgun (WGS) entry which is preliminary data.</text>
</comment>